<comment type="caution">
    <text evidence="1">The sequence shown here is derived from an EMBL/GenBank/DDBJ whole genome shotgun (WGS) entry which is preliminary data.</text>
</comment>
<accession>A0A1C7N535</accession>
<gene>
    <name evidence="1" type="ORF">A0J61_07799</name>
</gene>
<organism evidence="1 2">
    <name type="scientific">Choanephora cucurbitarum</name>
    <dbReference type="NCBI Taxonomy" id="101091"/>
    <lineage>
        <taxon>Eukaryota</taxon>
        <taxon>Fungi</taxon>
        <taxon>Fungi incertae sedis</taxon>
        <taxon>Mucoromycota</taxon>
        <taxon>Mucoromycotina</taxon>
        <taxon>Mucoromycetes</taxon>
        <taxon>Mucorales</taxon>
        <taxon>Mucorineae</taxon>
        <taxon>Choanephoraceae</taxon>
        <taxon>Choanephoroideae</taxon>
        <taxon>Choanephora</taxon>
    </lineage>
</organism>
<keyword evidence="2" id="KW-1185">Reference proteome</keyword>
<reference evidence="1 2" key="1">
    <citation type="submission" date="2016-03" db="EMBL/GenBank/DDBJ databases">
        <title>Choanephora cucurbitarum.</title>
        <authorList>
            <person name="Min B."/>
            <person name="Park H."/>
            <person name="Park J.-H."/>
            <person name="Shin H.-D."/>
            <person name="Choi I.-G."/>
        </authorList>
    </citation>
    <scope>NUCLEOTIDE SEQUENCE [LARGE SCALE GENOMIC DNA]</scope>
    <source>
        <strain evidence="1 2">KUS-F28377</strain>
    </source>
</reference>
<dbReference type="Proteomes" id="UP000093000">
    <property type="component" value="Unassembled WGS sequence"/>
</dbReference>
<evidence type="ECO:0000313" key="2">
    <source>
        <dbReference type="Proteomes" id="UP000093000"/>
    </source>
</evidence>
<evidence type="ECO:0000313" key="1">
    <source>
        <dbReference type="EMBL" id="OBZ84151.1"/>
    </source>
</evidence>
<dbReference type="InParanoid" id="A0A1C7N535"/>
<name>A0A1C7N535_9FUNG</name>
<sequence>MSKSQYQKEKEYMTKQNLFLMLSDDFREDVYNRQGQPSADLQIRESANSIMHENSFEKLAFHALYNVYEAKHSGFFLDEFGSYCEC</sequence>
<dbReference type="EMBL" id="LUGH01000548">
    <property type="protein sequence ID" value="OBZ84151.1"/>
    <property type="molecule type" value="Genomic_DNA"/>
</dbReference>
<dbReference type="AlphaFoldDB" id="A0A1C7N535"/>
<protein>
    <submittedName>
        <fullName evidence="1">Uncharacterized protein</fullName>
    </submittedName>
</protein>
<proteinExistence type="predicted"/>